<organism evidence="1 2">
    <name type="scientific">Bacteroides ovatus</name>
    <dbReference type="NCBI Taxonomy" id="28116"/>
    <lineage>
        <taxon>Bacteria</taxon>
        <taxon>Pseudomonadati</taxon>
        <taxon>Bacteroidota</taxon>
        <taxon>Bacteroidia</taxon>
        <taxon>Bacteroidales</taxon>
        <taxon>Bacteroidaceae</taxon>
        <taxon>Bacteroides</taxon>
    </lineage>
</organism>
<dbReference type="Proteomes" id="UP000283329">
    <property type="component" value="Unassembled WGS sequence"/>
</dbReference>
<comment type="caution">
    <text evidence="1">The sequence shown here is derived from an EMBL/GenBank/DDBJ whole genome shotgun (WGS) entry which is preliminary data.</text>
</comment>
<evidence type="ECO:0000313" key="1">
    <source>
        <dbReference type="EMBL" id="RHH52841.1"/>
    </source>
</evidence>
<gene>
    <name evidence="1" type="ORF">DW206_02185</name>
</gene>
<sequence length="62" mass="7341">MIQKYPVSKTMAVAKTKIYLQKATDLMQFEELSMTMYTFDRKMIAYKTINCKYITFQVSVLL</sequence>
<dbReference type="EMBL" id="QRJR01000001">
    <property type="protein sequence ID" value="RHH52841.1"/>
    <property type="molecule type" value="Genomic_DNA"/>
</dbReference>
<proteinExistence type="predicted"/>
<reference evidence="1 2" key="1">
    <citation type="submission" date="2018-08" db="EMBL/GenBank/DDBJ databases">
        <title>A genome reference for cultivated species of the human gut microbiota.</title>
        <authorList>
            <person name="Zou Y."/>
            <person name="Xue W."/>
            <person name="Luo G."/>
        </authorList>
    </citation>
    <scope>NUCLEOTIDE SEQUENCE [LARGE SCALE GENOMIC DNA]</scope>
    <source>
        <strain evidence="1 2">AM17-48</strain>
    </source>
</reference>
<name>A0A414XBF7_BACOV</name>
<accession>A0A414XBF7</accession>
<protein>
    <submittedName>
        <fullName evidence="1">Uncharacterized protein</fullName>
    </submittedName>
</protein>
<evidence type="ECO:0000313" key="2">
    <source>
        <dbReference type="Proteomes" id="UP000283329"/>
    </source>
</evidence>
<dbReference type="AlphaFoldDB" id="A0A414XBF7"/>